<dbReference type="RefSeq" id="WP_140619314.1">
    <property type="nucleotide sequence ID" value="NZ_VFRQ01000001.1"/>
</dbReference>
<dbReference type="InterPro" id="IPR029044">
    <property type="entry name" value="Nucleotide-diphossugar_trans"/>
</dbReference>
<sequence length="229" mass="24738">MKSAYAHTAVLLFTRTSAEEAQAKHFCRSRSKSEAIADQLIRRSTELVQQAGLPLLLIDSSKQQGSTFGERLQHAFGLAFAQGYEKVICLGNDTPGLTPATLRAAAEALHGQDFVFGQATDGGVYLMGMHRHTLPQLDFSAISWNTALVFEELCLQTAAAATAILAPILADADSAEDILILSAQRSLGKFAAWLRELLFSCRLHITDYTFCQLQAIPAATALRGPPVSC</sequence>
<dbReference type="EMBL" id="VFRQ01000001">
    <property type="protein sequence ID" value="TPE46354.1"/>
    <property type="molecule type" value="Genomic_DNA"/>
</dbReference>
<organism evidence="1 2">
    <name type="scientific">Pontibacter mangrovi</name>
    <dbReference type="NCBI Taxonomy" id="2589816"/>
    <lineage>
        <taxon>Bacteria</taxon>
        <taxon>Pseudomonadati</taxon>
        <taxon>Bacteroidota</taxon>
        <taxon>Cytophagia</taxon>
        <taxon>Cytophagales</taxon>
        <taxon>Hymenobacteraceae</taxon>
        <taxon>Pontibacter</taxon>
    </lineage>
</organism>
<dbReference type="PANTHER" id="PTHR36529:SF1">
    <property type="entry name" value="GLYCOSYLTRANSFERASE"/>
    <property type="match status" value="1"/>
</dbReference>
<dbReference type="InterPro" id="IPR018641">
    <property type="entry name" value="Trfase_1_rSAM/seldom-assoc"/>
</dbReference>
<accession>A0A501WE50</accession>
<dbReference type="PANTHER" id="PTHR36529">
    <property type="entry name" value="SLL1095 PROTEIN"/>
    <property type="match status" value="1"/>
</dbReference>
<reference evidence="1 2" key="1">
    <citation type="submission" date="2019-06" db="EMBL/GenBank/DDBJ databases">
        <title>A novel bacterium of genus Pontibacter, isolated from marine sediment.</title>
        <authorList>
            <person name="Huang H."/>
            <person name="Mo K."/>
            <person name="Hu Y."/>
        </authorList>
    </citation>
    <scope>NUCLEOTIDE SEQUENCE [LARGE SCALE GENOMIC DNA]</scope>
    <source>
        <strain evidence="1 2">HB172049</strain>
    </source>
</reference>
<dbReference type="Pfam" id="PF09837">
    <property type="entry name" value="DUF2064"/>
    <property type="match status" value="1"/>
</dbReference>
<evidence type="ECO:0000313" key="2">
    <source>
        <dbReference type="Proteomes" id="UP000316727"/>
    </source>
</evidence>
<name>A0A501WE50_9BACT</name>
<protein>
    <submittedName>
        <fullName evidence="1">DUF2064 domain-containing protein</fullName>
    </submittedName>
</protein>
<dbReference type="Proteomes" id="UP000316727">
    <property type="component" value="Unassembled WGS sequence"/>
</dbReference>
<gene>
    <name evidence="1" type="ORF">FJM65_03160</name>
</gene>
<dbReference type="Gene3D" id="3.90.550.10">
    <property type="entry name" value="Spore Coat Polysaccharide Biosynthesis Protein SpsA, Chain A"/>
    <property type="match status" value="1"/>
</dbReference>
<dbReference type="OrthoDB" id="9798250at2"/>
<proteinExistence type="predicted"/>
<keyword evidence="2" id="KW-1185">Reference proteome</keyword>
<evidence type="ECO:0000313" key="1">
    <source>
        <dbReference type="EMBL" id="TPE46354.1"/>
    </source>
</evidence>
<dbReference type="AlphaFoldDB" id="A0A501WE50"/>
<dbReference type="SUPFAM" id="SSF53448">
    <property type="entry name" value="Nucleotide-diphospho-sugar transferases"/>
    <property type="match status" value="1"/>
</dbReference>
<comment type="caution">
    <text evidence="1">The sequence shown here is derived from an EMBL/GenBank/DDBJ whole genome shotgun (WGS) entry which is preliminary data.</text>
</comment>